<dbReference type="Pfam" id="PF21857">
    <property type="entry name" value="DUF6913"/>
    <property type="match status" value="1"/>
</dbReference>
<reference evidence="1 2" key="1">
    <citation type="submission" date="2016-11" db="EMBL/GenBank/DDBJ databases">
        <title>Tenacibaculum sp. LPB0136, isolated from marine environment.</title>
        <authorList>
            <person name="Kim E."/>
            <person name="Yi H."/>
        </authorList>
    </citation>
    <scope>NUCLEOTIDE SEQUENCE [LARGE SCALE GENOMIC DNA]</scope>
    <source>
        <strain evidence="1 2">LPB0136</strain>
    </source>
</reference>
<organism evidence="1 2">
    <name type="scientific">Tenacibaculum todarodis</name>
    <dbReference type="NCBI Taxonomy" id="1850252"/>
    <lineage>
        <taxon>Bacteria</taxon>
        <taxon>Pseudomonadati</taxon>
        <taxon>Bacteroidota</taxon>
        <taxon>Flavobacteriia</taxon>
        <taxon>Flavobacteriales</taxon>
        <taxon>Flavobacteriaceae</taxon>
        <taxon>Tenacibaculum</taxon>
    </lineage>
</organism>
<gene>
    <name evidence="1" type="ORF">LPB136_01515</name>
</gene>
<dbReference type="EMBL" id="CP018155">
    <property type="protein sequence ID" value="APG64122.1"/>
    <property type="molecule type" value="Genomic_DNA"/>
</dbReference>
<dbReference type="Proteomes" id="UP000181898">
    <property type="component" value="Chromosome"/>
</dbReference>
<evidence type="ECO:0000313" key="2">
    <source>
        <dbReference type="Proteomes" id="UP000181898"/>
    </source>
</evidence>
<proteinExistence type="predicted"/>
<sequence>MFNFLKKKETVLANKLAELQLETIKSSKRNKVKTVAIITTEEISQKYNLQNLVEKSLAIKNTKIYSFRKFDKQNEISLNHFSEKDIAKNGKIKDENFNVFLNEPFDLLIGFFDTNHLYIEYATAKSNATYKAGFANVNEDLFDLEIHSKTDHTSEFLSELKKYLQILDKH</sequence>
<dbReference type="OrthoDB" id="1430532at2"/>
<keyword evidence="2" id="KW-1185">Reference proteome</keyword>
<dbReference type="KEGG" id="ten:LPB136_01515"/>
<dbReference type="InterPro" id="IPR054207">
    <property type="entry name" value="DUF6913"/>
</dbReference>
<protein>
    <submittedName>
        <fullName evidence="1">Uncharacterized protein</fullName>
    </submittedName>
</protein>
<dbReference type="STRING" id="1850252.LPB136_01515"/>
<name>A0A1L3JG74_9FLAO</name>
<dbReference type="RefSeq" id="WP_072554446.1">
    <property type="nucleotide sequence ID" value="NZ_CP018155.1"/>
</dbReference>
<evidence type="ECO:0000313" key="1">
    <source>
        <dbReference type="EMBL" id="APG64122.1"/>
    </source>
</evidence>
<accession>A0A1L3JG74</accession>
<dbReference type="AlphaFoldDB" id="A0A1L3JG74"/>